<dbReference type="Pfam" id="PF00881">
    <property type="entry name" value="Nitroreductase"/>
    <property type="match status" value="1"/>
</dbReference>
<comment type="caution">
    <text evidence="7">The sequence shown here is derived from an EMBL/GenBank/DDBJ whole genome shotgun (WGS) entry which is preliminary data.</text>
</comment>
<evidence type="ECO:0000256" key="1">
    <source>
        <dbReference type="ARBA" id="ARBA00022630"/>
    </source>
</evidence>
<dbReference type="SUPFAM" id="SSF55469">
    <property type="entry name" value="FMN-dependent nitroreductase-like"/>
    <property type="match status" value="1"/>
</dbReference>
<dbReference type="RefSeq" id="WP_254740719.1">
    <property type="nucleotide sequence ID" value="NZ_JANCLU010000007.1"/>
</dbReference>
<keyword evidence="5" id="KW-0520">NAD</keyword>
<proteinExistence type="inferred from homology"/>
<keyword evidence="3 5" id="KW-0521">NADP</keyword>
<dbReference type="GO" id="GO:0035527">
    <property type="term" value="F:3-hydroxypropionate dehydrogenase (NADP+) activity"/>
    <property type="evidence" value="ECO:0007669"/>
    <property type="project" value="UniProtKB-EC"/>
</dbReference>
<sequence>MNAVTPSNPRAPLSDEALRQLFLDARTHNAWLDRDVPDELLHRLADLMKLGPTAANSCPARIVFVRSPEAKAKLGPLMSEGNRAKTLAAPVNAIVGYDLRFYEKMGELFPHNPGARGWFEGKPAAIEENGLRNSSLQGAYMILAARALGLDCGPMGGFDRAGIDAAFFPSGTIRSNFVCNLGYGDPAGLRPRLPRLDFEDFCSIV</sequence>
<dbReference type="InterPro" id="IPR029479">
    <property type="entry name" value="Nitroreductase"/>
</dbReference>
<dbReference type="InterPro" id="IPR000415">
    <property type="entry name" value="Nitroreductase-like"/>
</dbReference>
<gene>
    <name evidence="7" type="ORF">NK718_08805</name>
</gene>
<keyword evidence="1 5" id="KW-0285">Flavoprotein</keyword>
<dbReference type="InterPro" id="IPR050461">
    <property type="entry name" value="Nitroreductase_HadB/RutE"/>
</dbReference>
<dbReference type="Proteomes" id="UP001205890">
    <property type="component" value="Unassembled WGS sequence"/>
</dbReference>
<keyword evidence="4 5" id="KW-0560">Oxidoreductase</keyword>
<evidence type="ECO:0000256" key="4">
    <source>
        <dbReference type="ARBA" id="ARBA00023002"/>
    </source>
</evidence>
<comment type="cofactor">
    <cofactor evidence="5">
        <name>FMN</name>
        <dbReference type="ChEBI" id="CHEBI:58210"/>
    </cofactor>
</comment>
<feature type="domain" description="Nitroreductase" evidence="6">
    <location>
        <begin position="31"/>
        <end position="166"/>
    </location>
</feature>
<organism evidence="7 8">
    <name type="scientific">Alsobacter ponti</name>
    <dbReference type="NCBI Taxonomy" id="2962936"/>
    <lineage>
        <taxon>Bacteria</taxon>
        <taxon>Pseudomonadati</taxon>
        <taxon>Pseudomonadota</taxon>
        <taxon>Alphaproteobacteria</taxon>
        <taxon>Hyphomicrobiales</taxon>
        <taxon>Alsobacteraceae</taxon>
        <taxon>Alsobacter</taxon>
    </lineage>
</organism>
<dbReference type="PANTHER" id="PTHR43543">
    <property type="entry name" value="MALONIC SEMIALDEHYDE REDUCTASE RUTE-RELATED"/>
    <property type="match status" value="1"/>
</dbReference>
<evidence type="ECO:0000256" key="2">
    <source>
        <dbReference type="ARBA" id="ARBA00022643"/>
    </source>
</evidence>
<keyword evidence="8" id="KW-1185">Reference proteome</keyword>
<evidence type="ECO:0000313" key="7">
    <source>
        <dbReference type="EMBL" id="MCP8938610.1"/>
    </source>
</evidence>
<dbReference type="InterPro" id="IPR023936">
    <property type="entry name" value="RutE-like"/>
</dbReference>
<dbReference type="EC" id="1.-.-.-" evidence="5"/>
<evidence type="ECO:0000256" key="5">
    <source>
        <dbReference type="HAMAP-Rule" id="MF_01204"/>
    </source>
</evidence>
<evidence type="ECO:0000259" key="6">
    <source>
        <dbReference type="Pfam" id="PF00881"/>
    </source>
</evidence>
<name>A0ABT1LAV3_9HYPH</name>
<comment type="similarity">
    <text evidence="5">Belongs to the nitroreductase family. HadB/RutE subfamily.</text>
</comment>
<dbReference type="NCBIfam" id="NF003768">
    <property type="entry name" value="PRK05365.1"/>
    <property type="match status" value="1"/>
</dbReference>
<dbReference type="PANTHER" id="PTHR43543:SF1">
    <property type="entry name" value="MALONIC SEMIALDEHYDE REDUCTASE RUTE-RELATED"/>
    <property type="match status" value="1"/>
</dbReference>
<accession>A0ABT1LAV3</accession>
<dbReference type="Gene3D" id="3.40.109.10">
    <property type="entry name" value="NADH Oxidase"/>
    <property type="match status" value="1"/>
</dbReference>
<dbReference type="CDD" id="cd02148">
    <property type="entry name" value="RutE-like"/>
    <property type="match status" value="1"/>
</dbReference>
<reference evidence="7 8" key="1">
    <citation type="submission" date="2022-07" db="EMBL/GenBank/DDBJ databases">
        <authorList>
            <person name="Li W.-J."/>
            <person name="Deng Q.-Q."/>
        </authorList>
    </citation>
    <scope>NUCLEOTIDE SEQUENCE [LARGE SCALE GENOMIC DNA]</scope>
    <source>
        <strain evidence="7 8">SYSU M60028</strain>
    </source>
</reference>
<keyword evidence="2 5" id="KW-0288">FMN</keyword>
<evidence type="ECO:0000313" key="8">
    <source>
        <dbReference type="Proteomes" id="UP001205890"/>
    </source>
</evidence>
<protein>
    <recommendedName>
        <fullName evidence="5">Putative NADH dehydrogenase/NAD(P)H nitroreductase NK718_08805</fullName>
        <ecNumber evidence="5">1.-.-.-</ecNumber>
    </recommendedName>
</protein>
<dbReference type="HAMAP" id="MF_01204">
    <property type="entry name" value="Oxidoreductase_RutE_HadB"/>
    <property type="match status" value="1"/>
</dbReference>
<evidence type="ECO:0000256" key="3">
    <source>
        <dbReference type="ARBA" id="ARBA00022857"/>
    </source>
</evidence>
<dbReference type="EMBL" id="JANCLU010000007">
    <property type="protein sequence ID" value="MCP8938610.1"/>
    <property type="molecule type" value="Genomic_DNA"/>
</dbReference>